<dbReference type="Pfam" id="PF13432">
    <property type="entry name" value="TPR_16"/>
    <property type="match status" value="1"/>
</dbReference>
<dbReference type="GO" id="GO:0006493">
    <property type="term" value="P:protein O-linked glycosylation"/>
    <property type="evidence" value="ECO:0007669"/>
    <property type="project" value="InterPro"/>
</dbReference>
<feature type="repeat" description="TPR" evidence="1">
    <location>
        <begin position="246"/>
        <end position="279"/>
    </location>
</feature>
<dbReference type="Gene3D" id="3.40.50.2000">
    <property type="entry name" value="Glycogen Phosphorylase B"/>
    <property type="match status" value="1"/>
</dbReference>
<dbReference type="SMART" id="SM00028">
    <property type="entry name" value="TPR"/>
    <property type="match status" value="8"/>
</dbReference>
<sequence length="621" mass="69965">MGIFPWRPSSLLKKAWQHYQQQNWLAAQQVAQHLLETSPQPEAYYLLGLTAEQLAQPLNAKSAYESAIALDAWYAPAHYRLAVVLHDLLKQPAAALPHYQRALEVKPDWVEAHSNLGNAYLDLGTIDAAIACYQKALSLNPDLPITLYNLGLCLHSQGKLTEASACYEQSLYLEPGVADVHNNLGSLYLELKNYDGAIAQFEAALAANPELLVAHYNLGYALHLKGNLSAARNRYDEVLLRDNKHQQALLQLGQLCLSEEEFTAAIGYYQRCLSLDPLNGTAHAGLATALLETGDPQAALKHFQQAVHLTPTVPEVHLNYALVLLLLGHFKEGWQEYEWRWQQAEGGLRQYPQPRWQGQSLQGKTLFVYSEQGMGDCIQFARFLPLLAPHAQRIIVAAYPPLLRLFETIRGIEVISTEAPPPPFDYHTPLLSLPRFLGMSKERFPKFSPYFQLPISPPQPIFSVAKPRFGLVWATHSNTRTTAKRSCPLAEWQPLLRGLDVQWYSLQKERSCEEAEALQQAGVIDCHPYMTDFLDTALLIQQLDAVVTIDTAVAHLAAALGKPTWILLPFVADWRWFWQRSDSPWYPSVRLIRQPQRNDWSGAIAQLYQILRNGSSDKSTR</sequence>
<evidence type="ECO:0000313" key="2">
    <source>
        <dbReference type="EMBL" id="ATS17587.1"/>
    </source>
</evidence>
<dbReference type="Pfam" id="PF01075">
    <property type="entry name" value="Glyco_transf_9"/>
    <property type="match status" value="1"/>
</dbReference>
<dbReference type="Pfam" id="PF13414">
    <property type="entry name" value="TPR_11"/>
    <property type="match status" value="2"/>
</dbReference>
<dbReference type="Pfam" id="PF13176">
    <property type="entry name" value="TPR_7"/>
    <property type="match status" value="1"/>
</dbReference>
<dbReference type="OrthoDB" id="485389at2"/>
<reference evidence="2 3" key="1">
    <citation type="submission" date="2016-11" db="EMBL/GenBank/DDBJ databases">
        <title>Complete genome sequence of thermophilic cyanobacteria strain Synechococcus sp. PCC6715.</title>
        <authorList>
            <person name="Tang J."/>
            <person name="Daroch M."/>
            <person name="Liang Y."/>
            <person name="Jiang D."/>
            <person name="Shah M."/>
        </authorList>
    </citation>
    <scope>NUCLEOTIDE SEQUENCE [LARGE SCALE GENOMIC DNA]</scope>
    <source>
        <strain evidence="2 3">PCC 6715</strain>
    </source>
</reference>
<dbReference type="InterPro" id="IPR011990">
    <property type="entry name" value="TPR-like_helical_dom_sf"/>
</dbReference>
<feature type="repeat" description="TPR" evidence="1">
    <location>
        <begin position="178"/>
        <end position="211"/>
    </location>
</feature>
<dbReference type="PANTHER" id="PTHR44366">
    <property type="entry name" value="UDP-N-ACETYLGLUCOSAMINE--PEPTIDE N-ACETYLGLUCOSAMINYLTRANSFERASE 110 KDA SUBUNIT"/>
    <property type="match status" value="1"/>
</dbReference>
<dbReference type="AlphaFoldDB" id="A0A2D2PZW6"/>
<dbReference type="SUPFAM" id="SSF53756">
    <property type="entry name" value="UDP-Glycosyltransferase/glycogen phosphorylase"/>
    <property type="match status" value="1"/>
</dbReference>
<name>A0A2D2PZW6_PARLV</name>
<dbReference type="InterPro" id="IPR002201">
    <property type="entry name" value="Glyco_trans_9"/>
</dbReference>
<organism evidence="2 3">
    <name type="scientific">Parathermosynechococcus lividus PCC 6715</name>
    <dbReference type="NCBI Taxonomy" id="1917166"/>
    <lineage>
        <taxon>Bacteria</taxon>
        <taxon>Bacillati</taxon>
        <taxon>Cyanobacteriota</taxon>
        <taxon>Cyanophyceae</taxon>
        <taxon>Acaryochloridales</taxon>
        <taxon>Thermosynechococcaceae</taxon>
        <taxon>Parathermosynechococcus</taxon>
    </lineage>
</organism>
<dbReference type="KEGG" id="slw:BRW62_01200"/>
<dbReference type="RefSeq" id="WP_099797770.1">
    <property type="nucleotide sequence ID" value="NZ_CP018092.1"/>
</dbReference>
<keyword evidence="3" id="KW-1185">Reference proteome</keyword>
<dbReference type="GO" id="GO:0097363">
    <property type="term" value="F:protein O-acetylglucosaminyltransferase activity"/>
    <property type="evidence" value="ECO:0007669"/>
    <property type="project" value="TreeGrafter"/>
</dbReference>
<reference evidence="3" key="2">
    <citation type="journal article" date="2022" name="Front. Microbiol.">
        <title>Comparative Genomic Analysis Revealed Distinct Molecular Components and Organization of CO2-Concentrating Mechanism in Thermophilic Cyanobacteria.</title>
        <authorList>
            <person name="Tang J."/>
            <person name="Zhou H."/>
            <person name="Yao D."/>
            <person name="Riaz S."/>
            <person name="You D."/>
            <person name="Klepacz-Smolka A."/>
            <person name="Daroch M."/>
        </authorList>
    </citation>
    <scope>NUCLEOTIDE SEQUENCE [LARGE SCALE GENOMIC DNA]</scope>
    <source>
        <strain evidence="3">PCC 6715</strain>
    </source>
</reference>
<keyword evidence="1" id="KW-0802">TPR repeat</keyword>
<dbReference type="PANTHER" id="PTHR44366:SF1">
    <property type="entry name" value="UDP-N-ACETYLGLUCOSAMINE--PEPTIDE N-ACETYLGLUCOSAMINYLTRANSFERASE 110 KDA SUBUNIT"/>
    <property type="match status" value="1"/>
</dbReference>
<feature type="repeat" description="TPR" evidence="1">
    <location>
        <begin position="144"/>
        <end position="177"/>
    </location>
</feature>
<protein>
    <submittedName>
        <fullName evidence="2">Uncharacterized protein</fullName>
    </submittedName>
</protein>
<dbReference type="SUPFAM" id="SSF48452">
    <property type="entry name" value="TPR-like"/>
    <property type="match status" value="1"/>
</dbReference>
<accession>A0A2D2PZW6</accession>
<proteinExistence type="predicted"/>
<dbReference type="Gene3D" id="1.25.40.10">
    <property type="entry name" value="Tetratricopeptide repeat domain"/>
    <property type="match status" value="3"/>
</dbReference>
<evidence type="ECO:0000256" key="1">
    <source>
        <dbReference type="PROSITE-ProRule" id="PRU00339"/>
    </source>
</evidence>
<gene>
    <name evidence="2" type="ORF">BRW62_01200</name>
</gene>
<dbReference type="InterPro" id="IPR019734">
    <property type="entry name" value="TPR_rpt"/>
</dbReference>
<dbReference type="PROSITE" id="PS50293">
    <property type="entry name" value="TPR_REGION"/>
    <property type="match status" value="2"/>
</dbReference>
<dbReference type="Pfam" id="PF13181">
    <property type="entry name" value="TPR_8"/>
    <property type="match status" value="1"/>
</dbReference>
<feature type="repeat" description="TPR" evidence="1">
    <location>
        <begin position="110"/>
        <end position="143"/>
    </location>
</feature>
<dbReference type="Proteomes" id="UP000231057">
    <property type="component" value="Chromosome"/>
</dbReference>
<evidence type="ECO:0000313" key="3">
    <source>
        <dbReference type="Proteomes" id="UP000231057"/>
    </source>
</evidence>
<dbReference type="EMBL" id="CP018092">
    <property type="protein sequence ID" value="ATS17587.1"/>
    <property type="molecule type" value="Genomic_DNA"/>
</dbReference>
<dbReference type="InterPro" id="IPR037919">
    <property type="entry name" value="OGT"/>
</dbReference>
<feature type="repeat" description="TPR" evidence="1">
    <location>
        <begin position="280"/>
        <end position="313"/>
    </location>
</feature>
<dbReference type="PROSITE" id="PS50005">
    <property type="entry name" value="TPR"/>
    <property type="match status" value="5"/>
</dbReference>